<dbReference type="PROSITE" id="PS01117">
    <property type="entry name" value="HTH_MARR_1"/>
    <property type="match status" value="1"/>
</dbReference>
<evidence type="ECO:0000256" key="1">
    <source>
        <dbReference type="ARBA" id="ARBA00023015"/>
    </source>
</evidence>
<dbReference type="GO" id="GO:0003700">
    <property type="term" value="F:DNA-binding transcription factor activity"/>
    <property type="evidence" value="ECO:0007669"/>
    <property type="project" value="InterPro"/>
</dbReference>
<reference evidence="6" key="1">
    <citation type="submission" date="2017-04" db="EMBL/GenBank/DDBJ databases">
        <authorList>
            <person name="Song Y."/>
            <person name="Cho B.-K."/>
        </authorList>
    </citation>
    <scope>NUCLEOTIDE SEQUENCE [LARGE SCALE GENOMIC DNA]</scope>
    <source>
        <strain evidence="6">SL1</strain>
    </source>
</reference>
<dbReference type="SMART" id="SM00347">
    <property type="entry name" value="HTH_MARR"/>
    <property type="match status" value="1"/>
</dbReference>
<dbReference type="SUPFAM" id="SSF46785">
    <property type="entry name" value="Winged helix' DNA-binding domain"/>
    <property type="match status" value="1"/>
</dbReference>
<dbReference type="InterPro" id="IPR023187">
    <property type="entry name" value="Tscrpt_reg_MarR-type_CS"/>
</dbReference>
<name>A0A2U8DQ37_9CLOT</name>
<dbReference type="EMBL" id="CP020953">
    <property type="protein sequence ID" value="AWI04581.1"/>
    <property type="molecule type" value="Genomic_DNA"/>
</dbReference>
<dbReference type="OrthoDB" id="5461037at2"/>
<protein>
    <submittedName>
        <fullName evidence="5">MarR family transcriptional regulator</fullName>
    </submittedName>
</protein>
<dbReference type="InterPro" id="IPR052067">
    <property type="entry name" value="Metal_resp_HTH_trans_reg"/>
</dbReference>
<dbReference type="PANTHER" id="PTHR35790">
    <property type="entry name" value="HTH-TYPE TRANSCRIPTIONAL REGULATOR PCHR"/>
    <property type="match status" value="1"/>
</dbReference>
<dbReference type="Pfam" id="PF01047">
    <property type="entry name" value="MarR"/>
    <property type="match status" value="1"/>
</dbReference>
<dbReference type="PANTHER" id="PTHR35790:SF4">
    <property type="entry name" value="HTH-TYPE TRANSCRIPTIONAL REGULATOR PCHR"/>
    <property type="match status" value="1"/>
</dbReference>
<keyword evidence="3" id="KW-0804">Transcription</keyword>
<sequence>MKQNEILEKIICFSNKVNQNNKKPNNYGTNHMLYPAEIHMIEAIGNHKNANASELSIIMGITNGAVNQVANKLIKKGLVEQYRMKDNKKDVFYQLTPQGEIANVEHSNYHKEQYSHMEEYIDELVPEEINIINKFFDELIKSWPSK</sequence>
<dbReference type="AlphaFoldDB" id="A0A2U8DQ37"/>
<evidence type="ECO:0000256" key="2">
    <source>
        <dbReference type="ARBA" id="ARBA00023125"/>
    </source>
</evidence>
<keyword evidence="6" id="KW-1185">Reference proteome</keyword>
<dbReference type="InterPro" id="IPR036390">
    <property type="entry name" value="WH_DNA-bd_sf"/>
</dbReference>
<dbReference type="KEGG" id="cdrk:B9W14_08770"/>
<organism evidence="5 6">
    <name type="scientific">Clostridium drakei</name>
    <dbReference type="NCBI Taxonomy" id="332101"/>
    <lineage>
        <taxon>Bacteria</taxon>
        <taxon>Bacillati</taxon>
        <taxon>Bacillota</taxon>
        <taxon>Clostridia</taxon>
        <taxon>Eubacteriales</taxon>
        <taxon>Clostridiaceae</taxon>
        <taxon>Clostridium</taxon>
    </lineage>
</organism>
<feature type="domain" description="HTH marR-type" evidence="4">
    <location>
        <begin position="3"/>
        <end position="141"/>
    </location>
</feature>
<keyword evidence="2" id="KW-0238">DNA-binding</keyword>
<proteinExistence type="predicted"/>
<keyword evidence="1" id="KW-0805">Transcription regulation</keyword>
<gene>
    <name evidence="5" type="ORF">B9W14_08770</name>
</gene>
<dbReference type="GO" id="GO:0003677">
    <property type="term" value="F:DNA binding"/>
    <property type="evidence" value="ECO:0007669"/>
    <property type="project" value="UniProtKB-KW"/>
</dbReference>
<dbReference type="InterPro" id="IPR036388">
    <property type="entry name" value="WH-like_DNA-bd_sf"/>
</dbReference>
<evidence type="ECO:0000313" key="5">
    <source>
        <dbReference type="EMBL" id="AWI04581.1"/>
    </source>
</evidence>
<evidence type="ECO:0000259" key="4">
    <source>
        <dbReference type="PROSITE" id="PS50995"/>
    </source>
</evidence>
<dbReference type="PROSITE" id="PS50995">
    <property type="entry name" value="HTH_MARR_2"/>
    <property type="match status" value="1"/>
</dbReference>
<dbReference type="Gene3D" id="1.10.10.10">
    <property type="entry name" value="Winged helix-like DNA-binding domain superfamily/Winged helix DNA-binding domain"/>
    <property type="match status" value="1"/>
</dbReference>
<evidence type="ECO:0000256" key="3">
    <source>
        <dbReference type="ARBA" id="ARBA00023163"/>
    </source>
</evidence>
<dbReference type="RefSeq" id="WP_032078049.1">
    <property type="nucleotide sequence ID" value="NZ_CP020953.1"/>
</dbReference>
<dbReference type="InterPro" id="IPR000835">
    <property type="entry name" value="HTH_MarR-typ"/>
</dbReference>
<accession>A0A2U8DQ37</accession>
<evidence type="ECO:0000313" key="6">
    <source>
        <dbReference type="Proteomes" id="UP000244910"/>
    </source>
</evidence>
<dbReference type="Proteomes" id="UP000244910">
    <property type="component" value="Chromosome"/>
</dbReference>